<dbReference type="EMBL" id="JAAOZC010000010">
    <property type="protein sequence ID" value="NIJ09348.1"/>
    <property type="molecule type" value="Genomic_DNA"/>
</dbReference>
<dbReference type="Gene3D" id="3.40.50.360">
    <property type="match status" value="1"/>
</dbReference>
<name>A0ABX0TWD1_9SPHN</name>
<dbReference type="PANTHER" id="PTHR10204:SF34">
    <property type="entry name" value="NAD(P)H DEHYDROGENASE [QUINONE] 1 ISOFORM 1"/>
    <property type="match status" value="1"/>
</dbReference>
<dbReference type="SUPFAM" id="SSF52218">
    <property type="entry name" value="Flavoproteins"/>
    <property type="match status" value="1"/>
</dbReference>
<evidence type="ECO:0000256" key="2">
    <source>
        <dbReference type="ARBA" id="ARBA00023002"/>
    </source>
</evidence>
<reference evidence="4 5" key="1">
    <citation type="submission" date="2020-03" db="EMBL/GenBank/DDBJ databases">
        <title>Genomic Encyclopedia of Type Strains, Phase III (KMG-III): the genomes of soil and plant-associated and newly described type strains.</title>
        <authorList>
            <person name="Whitman W."/>
        </authorList>
    </citation>
    <scope>NUCLEOTIDE SEQUENCE [LARGE SCALE GENOMIC DNA]</scope>
    <source>
        <strain evidence="4 5">CECT 8804</strain>
    </source>
</reference>
<dbReference type="RefSeq" id="WP_167074890.1">
    <property type="nucleotide sequence ID" value="NZ_JAAOZC010000010.1"/>
</dbReference>
<dbReference type="PANTHER" id="PTHR10204">
    <property type="entry name" value="NAD P H OXIDOREDUCTASE-RELATED"/>
    <property type="match status" value="1"/>
</dbReference>
<feature type="domain" description="Flavodoxin-like fold" evidence="3">
    <location>
        <begin position="5"/>
        <end position="176"/>
    </location>
</feature>
<proteinExistence type="inferred from homology"/>
<protein>
    <submittedName>
        <fullName evidence="4">NADPH-quinone reductase</fullName>
    </submittedName>
</protein>
<dbReference type="InterPro" id="IPR051545">
    <property type="entry name" value="NAD(P)H_dehydrogenase_qn"/>
</dbReference>
<accession>A0ABX0TWD1</accession>
<comment type="similarity">
    <text evidence="1">Belongs to the NAD(P)H dehydrogenase (quinone) family.</text>
</comment>
<evidence type="ECO:0000313" key="4">
    <source>
        <dbReference type="EMBL" id="NIJ09348.1"/>
    </source>
</evidence>
<keyword evidence="5" id="KW-1185">Reference proteome</keyword>
<organism evidence="4 5">
    <name type="scientific">Sphingomonas vulcanisoli</name>
    <dbReference type="NCBI Taxonomy" id="1658060"/>
    <lineage>
        <taxon>Bacteria</taxon>
        <taxon>Pseudomonadati</taxon>
        <taxon>Pseudomonadota</taxon>
        <taxon>Alphaproteobacteria</taxon>
        <taxon>Sphingomonadales</taxon>
        <taxon>Sphingomonadaceae</taxon>
        <taxon>Sphingomonas</taxon>
    </lineage>
</organism>
<sequence length="194" mass="21850">MTLRRIAIIDGHPDPDPARFVHALADRYAEGATKASHEVRRIMVSALEFSLLGSRHDWEGEYIDFDIKRSQVSIRWADHLVFLYPLWLGDMPALLKGFLEQVMRPGFAFEPQTGKGPQKALKGRSALVVVTMGMPALVYRAYYGAHSVKSLERNILKFSGISPVQHMIIGDVEARPGMRDEWLSRLSFLGETGQ</sequence>
<keyword evidence="2" id="KW-0560">Oxidoreductase</keyword>
<dbReference type="InterPro" id="IPR003680">
    <property type="entry name" value="Flavodoxin_fold"/>
</dbReference>
<gene>
    <name evidence="4" type="ORF">FHS31_002980</name>
</gene>
<dbReference type="Proteomes" id="UP000727456">
    <property type="component" value="Unassembled WGS sequence"/>
</dbReference>
<evidence type="ECO:0000313" key="5">
    <source>
        <dbReference type="Proteomes" id="UP000727456"/>
    </source>
</evidence>
<dbReference type="InterPro" id="IPR029039">
    <property type="entry name" value="Flavoprotein-like_sf"/>
</dbReference>
<dbReference type="Pfam" id="PF02525">
    <property type="entry name" value="Flavodoxin_2"/>
    <property type="match status" value="1"/>
</dbReference>
<evidence type="ECO:0000259" key="3">
    <source>
        <dbReference type="Pfam" id="PF02525"/>
    </source>
</evidence>
<evidence type="ECO:0000256" key="1">
    <source>
        <dbReference type="ARBA" id="ARBA00006252"/>
    </source>
</evidence>
<comment type="caution">
    <text evidence="4">The sequence shown here is derived from an EMBL/GenBank/DDBJ whole genome shotgun (WGS) entry which is preliminary data.</text>
</comment>